<comment type="caution">
    <text evidence="1">The sequence shown here is derived from an EMBL/GenBank/DDBJ whole genome shotgun (WGS) entry which is preliminary data.</text>
</comment>
<proteinExistence type="predicted"/>
<organism evidence="1 2">
    <name type="scientific">Scortum barcoo</name>
    <name type="common">barcoo grunter</name>
    <dbReference type="NCBI Taxonomy" id="214431"/>
    <lineage>
        <taxon>Eukaryota</taxon>
        <taxon>Metazoa</taxon>
        <taxon>Chordata</taxon>
        <taxon>Craniata</taxon>
        <taxon>Vertebrata</taxon>
        <taxon>Euteleostomi</taxon>
        <taxon>Actinopterygii</taxon>
        <taxon>Neopterygii</taxon>
        <taxon>Teleostei</taxon>
        <taxon>Neoteleostei</taxon>
        <taxon>Acanthomorphata</taxon>
        <taxon>Eupercaria</taxon>
        <taxon>Centrarchiformes</taxon>
        <taxon>Terapontoidei</taxon>
        <taxon>Terapontidae</taxon>
        <taxon>Scortum</taxon>
    </lineage>
</organism>
<protein>
    <submittedName>
        <fullName evidence="1">Uncharacterized protein</fullName>
    </submittedName>
</protein>
<name>A0ACB8VDI2_9TELE</name>
<keyword evidence="2" id="KW-1185">Reference proteome</keyword>
<evidence type="ECO:0000313" key="2">
    <source>
        <dbReference type="Proteomes" id="UP000831701"/>
    </source>
</evidence>
<gene>
    <name evidence="1" type="ORF">L3Q82_004840</name>
</gene>
<accession>A0ACB8VDI2</accession>
<evidence type="ECO:0000313" key="1">
    <source>
        <dbReference type="EMBL" id="KAI3353727.1"/>
    </source>
</evidence>
<dbReference type="EMBL" id="CM041552">
    <property type="protein sequence ID" value="KAI3353727.1"/>
    <property type="molecule type" value="Genomic_DNA"/>
</dbReference>
<sequence length="353" mass="39613">MSISKTKKLIVDFRKRQREEHVPLPPTGLRWRQAEEAQHGLQDPLQASTGASLFTFTGDVTYLTSSTFVHRPGNDYKHREKVFWQQFLVPLCEKEQSSGEQLPPFALYFIIYFTYMDQSIETRREAVIRSLILYLAILSLSLCSPYAKDSAALTNTSNLVSLIGLQLQPSIVSIYKTATKEDGSPPGFILFSHTEVYLIRLVFALLVIYCTFTWFTQMEVVGKGYKVVCLDMASLQTQRKEGSQVFGADQQIKAGPVRRLQAGEEDGCLCPGVCSHQEDSAGTTRLRGSCTVSLTCSWSAPWAAFVFGIAGSITQPAAALQGRKKTTENNDALMFYSHLIYRKQLFSAFYCRK</sequence>
<dbReference type="Proteomes" id="UP000831701">
    <property type="component" value="Chromosome 22"/>
</dbReference>
<reference evidence="1" key="1">
    <citation type="submission" date="2022-04" db="EMBL/GenBank/DDBJ databases">
        <title>Jade perch genome.</title>
        <authorList>
            <person name="Chao B."/>
        </authorList>
    </citation>
    <scope>NUCLEOTIDE SEQUENCE</scope>
    <source>
        <strain evidence="1">CB-2022</strain>
    </source>
</reference>